<reference evidence="1" key="4">
    <citation type="journal article" date="2022" name="PLoS Pathog.">
        <title>Chromosome-level genome of Schistosoma haematobium underpins genome-wide explorations of molecular variation.</title>
        <authorList>
            <person name="Stroehlein A.J."/>
            <person name="Korhonen P.K."/>
            <person name="Lee V.V."/>
            <person name="Ralph S.A."/>
            <person name="Mentink-Kane M."/>
            <person name="You H."/>
            <person name="McManus D.P."/>
            <person name="Tchuente L.T."/>
            <person name="Stothard J.R."/>
            <person name="Kaur P."/>
            <person name="Dudchenko O."/>
            <person name="Aiden E.L."/>
            <person name="Yang B."/>
            <person name="Yang H."/>
            <person name="Emery A.M."/>
            <person name="Webster B.L."/>
            <person name="Brindley P.J."/>
            <person name="Rollinson D."/>
            <person name="Chang B.C.H."/>
            <person name="Gasser R.B."/>
            <person name="Young N.D."/>
        </authorList>
    </citation>
    <scope>NUCLEOTIDE SEQUENCE</scope>
</reference>
<dbReference type="RefSeq" id="XP_051065637.1">
    <property type="nucleotide sequence ID" value="XM_051208312.1"/>
</dbReference>
<evidence type="ECO:0000313" key="2">
    <source>
        <dbReference type="Proteomes" id="UP000471633"/>
    </source>
</evidence>
<dbReference type="GeneID" id="75576440"/>
<protein>
    <submittedName>
        <fullName evidence="1">Uncharacterized protein</fullName>
    </submittedName>
</protein>
<accession>A0A922LFV8</accession>
<comment type="caution">
    <text evidence="1">The sequence shown here is derived from an EMBL/GenBank/DDBJ whole genome shotgun (WGS) entry which is preliminary data.</text>
</comment>
<dbReference type="KEGG" id="shx:MS3_00000611"/>
<sequence length="114" mass="12888">MSISETCSAVGSNPIIAEIQLTSSELSSSQKDGVLLNAHEIVAVPTHEETENESSSIMKTFESYGFHHFTTKVSDEYTYRDSLVVLLDMSYLNESYVFDQISYKNEKKYVECIK</sequence>
<dbReference type="AlphaFoldDB" id="A0A922LFV8"/>
<dbReference type="Proteomes" id="UP000471633">
    <property type="component" value="Unassembled WGS sequence"/>
</dbReference>
<dbReference type="EMBL" id="AMPZ03000006">
    <property type="protein sequence ID" value="KAH9581574.1"/>
    <property type="molecule type" value="Genomic_DNA"/>
</dbReference>
<name>A0A922LFV8_SCHHA</name>
<proteinExistence type="predicted"/>
<gene>
    <name evidence="1" type="ORF">MS3_00000611</name>
</gene>
<dbReference type="CTD" id="75576440"/>
<evidence type="ECO:0000313" key="1">
    <source>
        <dbReference type="EMBL" id="KAH9581574.1"/>
    </source>
</evidence>
<reference evidence="1" key="1">
    <citation type="journal article" date="2012" name="Nat. Genet.">
        <title>Whole-genome sequence of Schistosoma haematobium.</title>
        <authorList>
            <person name="Young N.D."/>
            <person name="Jex A.R."/>
            <person name="Li B."/>
            <person name="Liu S."/>
            <person name="Yang L."/>
            <person name="Xiong Z."/>
            <person name="Li Y."/>
            <person name="Cantacessi C."/>
            <person name="Hall R.S."/>
            <person name="Xu X."/>
            <person name="Chen F."/>
            <person name="Wu X."/>
            <person name="Zerlotini A."/>
            <person name="Oliveira G."/>
            <person name="Hofmann A."/>
            <person name="Zhang G."/>
            <person name="Fang X."/>
            <person name="Kang Y."/>
            <person name="Campbell B.E."/>
            <person name="Loukas A."/>
            <person name="Ranganathan S."/>
            <person name="Rollinson D."/>
            <person name="Rinaldi G."/>
            <person name="Brindley P.J."/>
            <person name="Yang H."/>
            <person name="Wang J."/>
            <person name="Wang J."/>
            <person name="Gasser R.B."/>
        </authorList>
    </citation>
    <scope>NUCLEOTIDE SEQUENCE</scope>
</reference>
<reference evidence="1" key="3">
    <citation type="submission" date="2021-06" db="EMBL/GenBank/DDBJ databases">
        <title>Chromosome-level genome assembly for S. haematobium.</title>
        <authorList>
            <person name="Stroehlein A.J."/>
        </authorList>
    </citation>
    <scope>NUCLEOTIDE SEQUENCE</scope>
</reference>
<keyword evidence="2" id="KW-1185">Reference proteome</keyword>
<organism evidence="1 2">
    <name type="scientific">Schistosoma haematobium</name>
    <name type="common">Blood fluke</name>
    <dbReference type="NCBI Taxonomy" id="6185"/>
    <lineage>
        <taxon>Eukaryota</taxon>
        <taxon>Metazoa</taxon>
        <taxon>Spiralia</taxon>
        <taxon>Lophotrochozoa</taxon>
        <taxon>Platyhelminthes</taxon>
        <taxon>Trematoda</taxon>
        <taxon>Digenea</taxon>
        <taxon>Strigeidida</taxon>
        <taxon>Schistosomatoidea</taxon>
        <taxon>Schistosomatidae</taxon>
        <taxon>Schistosoma</taxon>
    </lineage>
</organism>
<reference evidence="1" key="2">
    <citation type="journal article" date="2019" name="Gigascience">
        <title>High-quality Schistosoma haematobium genome achieved by single-molecule and long-range sequencing.</title>
        <authorList>
            <person name="Stroehlein A.J."/>
            <person name="Korhonen P.K."/>
            <person name="Chong T.M."/>
            <person name="Lim Y.L."/>
            <person name="Chan K.G."/>
            <person name="Webster B."/>
            <person name="Rollinson D."/>
            <person name="Brindley P.J."/>
            <person name="Gasser R.B."/>
            <person name="Young N.D."/>
        </authorList>
    </citation>
    <scope>NUCLEOTIDE SEQUENCE</scope>
</reference>